<dbReference type="EMBL" id="GBXM01094960">
    <property type="protein sequence ID" value="JAH13617.1"/>
    <property type="molecule type" value="Transcribed_RNA"/>
</dbReference>
<evidence type="ECO:0000256" key="1">
    <source>
        <dbReference type="SAM" id="Phobius"/>
    </source>
</evidence>
<organism evidence="2">
    <name type="scientific">Anguilla anguilla</name>
    <name type="common">European freshwater eel</name>
    <name type="synonym">Muraena anguilla</name>
    <dbReference type="NCBI Taxonomy" id="7936"/>
    <lineage>
        <taxon>Eukaryota</taxon>
        <taxon>Metazoa</taxon>
        <taxon>Chordata</taxon>
        <taxon>Craniata</taxon>
        <taxon>Vertebrata</taxon>
        <taxon>Euteleostomi</taxon>
        <taxon>Actinopterygii</taxon>
        <taxon>Neopterygii</taxon>
        <taxon>Teleostei</taxon>
        <taxon>Anguilliformes</taxon>
        <taxon>Anguillidae</taxon>
        <taxon>Anguilla</taxon>
    </lineage>
</organism>
<keyword evidence="1" id="KW-0472">Membrane</keyword>
<accession>A0A0E9QAQ6</accession>
<proteinExistence type="predicted"/>
<name>A0A0E9QAQ6_ANGAN</name>
<sequence length="39" mass="4446">MALEPIITLDTLVIALVLLLRFQIFQVLVTLRGTKIEHI</sequence>
<dbReference type="AlphaFoldDB" id="A0A0E9QAQ6"/>
<keyword evidence="1" id="KW-1133">Transmembrane helix</keyword>
<evidence type="ECO:0000313" key="2">
    <source>
        <dbReference type="EMBL" id="JAH13617.1"/>
    </source>
</evidence>
<feature type="transmembrane region" description="Helical" evidence="1">
    <location>
        <begin position="12"/>
        <end position="31"/>
    </location>
</feature>
<protein>
    <submittedName>
        <fullName evidence="2">Uncharacterized protein</fullName>
    </submittedName>
</protein>
<reference evidence="2" key="2">
    <citation type="journal article" date="2015" name="Fish Shellfish Immunol.">
        <title>Early steps in the European eel (Anguilla anguilla)-Vibrio vulnificus interaction in the gills: Role of the RtxA13 toxin.</title>
        <authorList>
            <person name="Callol A."/>
            <person name="Pajuelo D."/>
            <person name="Ebbesson L."/>
            <person name="Teles M."/>
            <person name="MacKenzie S."/>
            <person name="Amaro C."/>
        </authorList>
    </citation>
    <scope>NUCLEOTIDE SEQUENCE</scope>
</reference>
<keyword evidence="1" id="KW-0812">Transmembrane</keyword>
<reference evidence="2" key="1">
    <citation type="submission" date="2014-11" db="EMBL/GenBank/DDBJ databases">
        <authorList>
            <person name="Amaro Gonzalez C."/>
        </authorList>
    </citation>
    <scope>NUCLEOTIDE SEQUENCE</scope>
</reference>